<dbReference type="Proteomes" id="UP000198287">
    <property type="component" value="Unassembled WGS sequence"/>
</dbReference>
<dbReference type="InterPro" id="IPR047184">
    <property type="entry name" value="KANK1-4"/>
</dbReference>
<feature type="compositionally biased region" description="Basic and acidic residues" evidence="3">
    <location>
        <begin position="490"/>
        <end position="501"/>
    </location>
</feature>
<evidence type="ECO:0000313" key="5">
    <source>
        <dbReference type="Proteomes" id="UP000198287"/>
    </source>
</evidence>
<feature type="region of interest" description="Disordered" evidence="3">
    <location>
        <begin position="664"/>
        <end position="701"/>
    </location>
</feature>
<dbReference type="STRING" id="158441.A0A226DHA0"/>
<dbReference type="InterPro" id="IPR002110">
    <property type="entry name" value="Ankyrin_rpt"/>
</dbReference>
<evidence type="ECO:0000256" key="1">
    <source>
        <dbReference type="PROSITE-ProRule" id="PRU00023"/>
    </source>
</evidence>
<dbReference type="Gene3D" id="1.25.40.20">
    <property type="entry name" value="Ankyrin repeat-containing domain"/>
    <property type="match status" value="1"/>
</dbReference>
<gene>
    <name evidence="4" type="ORF">Fcan01_21279</name>
</gene>
<feature type="region of interest" description="Disordered" evidence="3">
    <location>
        <begin position="118"/>
        <end position="137"/>
    </location>
</feature>
<feature type="region of interest" description="Disordered" evidence="3">
    <location>
        <begin position="488"/>
        <end position="630"/>
    </location>
</feature>
<sequence>MPSVGLLGRNLVRQVGTMNEYGGSNEERCDCCPYGYHIDLDFVPFSKKMLSREGDYERLKQLKDKWRSERKSMDTLLGVDYISTPSSKICLSPNNLSATLSRATKDVWRERSSWKSKNVRSLGSDDTDLARNGSSSSSELLLENGLSEAVTDFEEALQRTRPQSKILSYEIPDSQKFHTFPRIKTPALRDPVTGTTSNLTAVSNIFSNRATSGSTSTNSASTVVMRDSLVRHSSMEMVKRSQDLGELEPQLFSRVGRAGDGDEHETKFVELERQVKLIPELETKLKDLAAEKRQLLQLLEIERSKCASMTKDLLNNTTNKAPTTVKRLSTRDAGVQKSVATRDVGVTHIMPRMRTIAVGGNVDISTWERSSRGESCSPTGSSNGTLRRRVKTFDAGVQVKDYDFPSSDPVPVLQIVEGVEFGVQVDTNLDEPMKAPPRKKHAGTMAKPVTSDVGMFHKPTQRDAGSAMDTEPAKPIKPRVKHVGISATLDEDKPKVPDKVKPNRAIATNTDRLRVTSIGCNTTAEGKPRATSSSSQTDNVEPSTTTPTIAGVLKKRTMTLPFSTASSSPSVLQKSPGDTKGLSKIPRLTSPLSSPGVQQRVNAVSSPNPDRSESPASSASSGTHSPSPAAAESLVNYSPIHRKPAYQRSDTYIKELYLPERSHFGPLEPLEEEDREGPRSSSASSSSGFVPLQERREKISPSKEMQAALKVLNDALLRGKTTEQVTNAISIILHEWFRVAGTKTANPFDVEDYLDSFEIYSPQLLRYIVNMPDGNGNTALHYAVSHGNFDVVSILLDSKVCDPNKANKAGYTSIMLVALANISCEAHRQVVRRLFSLGDVNIKAAQHGQTALMLGASHGRFDTIRLLLEAGADINIQDEDGSTALMCAAEHGHMKIVKYLLAHPDCNPHITDNDGSTAFSIAMEGQHKDIGVLLYAQMHFARPEGAGGLAAKSRSTTPSASSQNSTASSTNTSPLAAKRIQSDSSLLSPQK</sequence>
<dbReference type="AlphaFoldDB" id="A0A226DHA0"/>
<dbReference type="GO" id="GO:0005856">
    <property type="term" value="C:cytoskeleton"/>
    <property type="evidence" value="ECO:0007669"/>
    <property type="project" value="TreeGrafter"/>
</dbReference>
<dbReference type="OMA" id="ILHEWFR"/>
<dbReference type="PROSITE" id="PS50088">
    <property type="entry name" value="ANK_REPEAT"/>
    <property type="match status" value="3"/>
</dbReference>
<accession>A0A226DHA0</accession>
<dbReference type="GO" id="GO:0005737">
    <property type="term" value="C:cytoplasm"/>
    <property type="evidence" value="ECO:0007669"/>
    <property type="project" value="TreeGrafter"/>
</dbReference>
<protein>
    <submittedName>
        <fullName evidence="4">KN motif and ankyrin repeat domain-containing protein 1</fullName>
    </submittedName>
</protein>
<dbReference type="PANTHER" id="PTHR24168:SF21">
    <property type="entry name" value="KANK, ISOFORM D"/>
    <property type="match status" value="1"/>
</dbReference>
<feature type="compositionally biased region" description="Polar residues" evidence="3">
    <location>
        <begin position="982"/>
        <end position="991"/>
    </location>
</feature>
<feature type="compositionally biased region" description="Low complexity" evidence="3">
    <location>
        <begin position="950"/>
        <end position="977"/>
    </location>
</feature>
<dbReference type="InterPro" id="IPR036770">
    <property type="entry name" value="Ankyrin_rpt-contain_sf"/>
</dbReference>
<name>A0A226DHA0_FOLCA</name>
<feature type="region of interest" description="Disordered" evidence="3">
    <location>
        <begin position="946"/>
        <end position="991"/>
    </location>
</feature>
<organism evidence="4 5">
    <name type="scientific">Folsomia candida</name>
    <name type="common">Springtail</name>
    <dbReference type="NCBI Taxonomy" id="158441"/>
    <lineage>
        <taxon>Eukaryota</taxon>
        <taxon>Metazoa</taxon>
        <taxon>Ecdysozoa</taxon>
        <taxon>Arthropoda</taxon>
        <taxon>Hexapoda</taxon>
        <taxon>Collembola</taxon>
        <taxon>Entomobryomorpha</taxon>
        <taxon>Isotomoidea</taxon>
        <taxon>Isotomidae</taxon>
        <taxon>Proisotominae</taxon>
        <taxon>Folsomia</taxon>
    </lineage>
</organism>
<dbReference type="PROSITE" id="PS50297">
    <property type="entry name" value="ANK_REP_REGION"/>
    <property type="match status" value="3"/>
</dbReference>
<feature type="repeat" description="ANK" evidence="1">
    <location>
        <begin position="880"/>
        <end position="901"/>
    </location>
</feature>
<keyword evidence="1" id="KW-0040">ANK repeat</keyword>
<dbReference type="GO" id="GO:0030837">
    <property type="term" value="P:negative regulation of actin filament polymerization"/>
    <property type="evidence" value="ECO:0007669"/>
    <property type="project" value="InterPro"/>
</dbReference>
<feature type="compositionally biased region" description="Low complexity" evidence="3">
    <location>
        <begin position="614"/>
        <end position="630"/>
    </location>
</feature>
<dbReference type="EMBL" id="LNIX01000020">
    <property type="protein sequence ID" value="OXA43981.1"/>
    <property type="molecule type" value="Genomic_DNA"/>
</dbReference>
<feature type="compositionally biased region" description="Polar residues" evidence="3">
    <location>
        <begin position="590"/>
        <end position="609"/>
    </location>
</feature>
<dbReference type="FunFam" id="1.25.40.20:FF:000243">
    <property type="entry name" value="Uncharacterized protein, isoform D"/>
    <property type="match status" value="1"/>
</dbReference>
<feature type="compositionally biased region" description="Polar residues" evidence="3">
    <location>
        <begin position="518"/>
        <end position="548"/>
    </location>
</feature>
<dbReference type="PANTHER" id="PTHR24168">
    <property type="entry name" value="KN MOTIF AND ANKYRIN REPEAT DOMAIN-CONTAINING"/>
    <property type="match status" value="1"/>
</dbReference>
<dbReference type="SMART" id="SM00248">
    <property type="entry name" value="ANK"/>
    <property type="match status" value="4"/>
</dbReference>
<feature type="repeat" description="ANK" evidence="1">
    <location>
        <begin position="775"/>
        <end position="797"/>
    </location>
</feature>
<dbReference type="OrthoDB" id="5406014at2759"/>
<keyword evidence="2" id="KW-0175">Coiled coil</keyword>
<feature type="repeat" description="ANK" evidence="1">
    <location>
        <begin position="847"/>
        <end position="879"/>
    </location>
</feature>
<feature type="coiled-coil region" evidence="2">
    <location>
        <begin position="271"/>
        <end position="305"/>
    </location>
</feature>
<reference evidence="4 5" key="1">
    <citation type="submission" date="2015-12" db="EMBL/GenBank/DDBJ databases">
        <title>The genome of Folsomia candida.</title>
        <authorList>
            <person name="Faddeeva A."/>
            <person name="Derks M.F."/>
            <person name="Anvar Y."/>
            <person name="Smit S."/>
            <person name="Van Straalen N."/>
            <person name="Roelofs D."/>
        </authorList>
    </citation>
    <scope>NUCLEOTIDE SEQUENCE [LARGE SCALE GENOMIC DNA]</scope>
    <source>
        <strain evidence="4 5">VU population</strain>
        <tissue evidence="4">Whole body</tissue>
    </source>
</reference>
<feature type="compositionally biased region" description="Polar residues" evidence="3">
    <location>
        <begin position="560"/>
        <end position="573"/>
    </location>
</feature>
<dbReference type="Pfam" id="PF13637">
    <property type="entry name" value="Ank_4"/>
    <property type="match status" value="1"/>
</dbReference>
<evidence type="ECO:0000313" key="4">
    <source>
        <dbReference type="EMBL" id="OXA43981.1"/>
    </source>
</evidence>
<comment type="caution">
    <text evidence="4">The sequence shown here is derived from an EMBL/GenBank/DDBJ whole genome shotgun (WGS) entry which is preliminary data.</text>
</comment>
<dbReference type="PRINTS" id="PR01415">
    <property type="entry name" value="ANKYRIN"/>
</dbReference>
<proteinExistence type="predicted"/>
<keyword evidence="5" id="KW-1185">Reference proteome</keyword>
<dbReference type="SUPFAM" id="SSF48403">
    <property type="entry name" value="Ankyrin repeat"/>
    <property type="match status" value="1"/>
</dbReference>
<evidence type="ECO:0000256" key="2">
    <source>
        <dbReference type="SAM" id="Coils"/>
    </source>
</evidence>
<dbReference type="Pfam" id="PF00023">
    <property type="entry name" value="Ank"/>
    <property type="match status" value="1"/>
</dbReference>
<evidence type="ECO:0000256" key="3">
    <source>
        <dbReference type="SAM" id="MobiDB-lite"/>
    </source>
</evidence>